<dbReference type="Proteomes" id="UP001143910">
    <property type="component" value="Unassembled WGS sequence"/>
</dbReference>
<keyword evidence="2" id="KW-1185">Reference proteome</keyword>
<comment type="caution">
    <text evidence="1">The sequence shown here is derived from an EMBL/GenBank/DDBJ whole genome shotgun (WGS) entry which is preliminary data.</text>
</comment>
<organism evidence="1 2">
    <name type="scientific">Zarea fungicola</name>
    <dbReference type="NCBI Taxonomy" id="93591"/>
    <lineage>
        <taxon>Eukaryota</taxon>
        <taxon>Fungi</taxon>
        <taxon>Dikarya</taxon>
        <taxon>Ascomycota</taxon>
        <taxon>Pezizomycotina</taxon>
        <taxon>Sordariomycetes</taxon>
        <taxon>Hypocreomycetidae</taxon>
        <taxon>Hypocreales</taxon>
        <taxon>Cordycipitaceae</taxon>
        <taxon>Zarea</taxon>
    </lineage>
</organism>
<reference evidence="1" key="1">
    <citation type="submission" date="2022-08" db="EMBL/GenBank/DDBJ databases">
        <title>Genome Sequence of Lecanicillium fungicola.</title>
        <authorList>
            <person name="Buettner E."/>
        </authorList>
    </citation>
    <scope>NUCLEOTIDE SEQUENCE</scope>
    <source>
        <strain evidence="1">Babe33</strain>
    </source>
</reference>
<dbReference type="EMBL" id="JANJQO010000162">
    <property type="protein sequence ID" value="KAJ2980944.1"/>
    <property type="molecule type" value="Genomic_DNA"/>
</dbReference>
<sequence length="263" mass="30371">MNFRKPQTQDSEEEKAPMLEAHIPDPATFIRLPSQISKRNVVFVVQRIHGTRWMWSPANDHLTYKALTFDLDESRQPVKYFPAHPTEETEGAWADLFEKQNLALSPTIMQLLGREDQGIKLPDGNYFGTFTVFHHLHCLKTLYQQLHPDYFTKYRNVTGLQKDNQNWHNEHCFSMLKQGIMCQGDTTLLTMKWDANRALPIGNMSSQHECVDWSRLSEWSDPHSFNPSAKGWLVHPKLGPVFDDNGNWVNGFDPVLGSPPPER</sequence>
<proteinExistence type="predicted"/>
<evidence type="ECO:0000313" key="1">
    <source>
        <dbReference type="EMBL" id="KAJ2980944.1"/>
    </source>
</evidence>
<gene>
    <name evidence="1" type="ORF">NQ176_g2331</name>
</gene>
<accession>A0ACC1NPU7</accession>
<protein>
    <submittedName>
        <fullName evidence="1">Uncharacterized protein</fullName>
    </submittedName>
</protein>
<name>A0ACC1NPU7_9HYPO</name>
<evidence type="ECO:0000313" key="2">
    <source>
        <dbReference type="Proteomes" id="UP001143910"/>
    </source>
</evidence>